<evidence type="ECO:0000256" key="4">
    <source>
        <dbReference type="ARBA" id="ARBA00022833"/>
    </source>
</evidence>
<feature type="active site" evidence="6">
    <location>
        <position position="116"/>
    </location>
</feature>
<evidence type="ECO:0000256" key="5">
    <source>
        <dbReference type="ARBA" id="ARBA00023049"/>
    </source>
</evidence>
<evidence type="ECO:0000256" key="6">
    <source>
        <dbReference type="PROSITE-ProRule" id="PRU01211"/>
    </source>
</evidence>
<feature type="domain" description="Peptidase M12A" evidence="8">
    <location>
        <begin position="20"/>
        <end position="217"/>
    </location>
</feature>
<dbReference type="OrthoDB" id="6061307at2759"/>
<dbReference type="InterPro" id="IPR024079">
    <property type="entry name" value="MetalloPept_cat_dom_sf"/>
</dbReference>
<dbReference type="PANTHER" id="PTHR10127:SF780">
    <property type="entry name" value="METALLOENDOPEPTIDASE"/>
    <property type="match status" value="1"/>
</dbReference>
<name>A0A8S4A776_9EUPU</name>
<feature type="binding site" evidence="6">
    <location>
        <position position="119"/>
    </location>
    <ligand>
        <name>Zn(2+)</name>
        <dbReference type="ChEBI" id="CHEBI:29105"/>
        <note>catalytic</note>
    </ligand>
</feature>
<dbReference type="SUPFAM" id="SSF55486">
    <property type="entry name" value="Metalloproteases ('zincins'), catalytic domain"/>
    <property type="match status" value="1"/>
</dbReference>
<proteinExistence type="predicted"/>
<keyword evidence="1 6" id="KW-0645">Protease</keyword>
<dbReference type="EC" id="3.4.24.-" evidence="7"/>
<dbReference type="EMBL" id="CAJHNH020008533">
    <property type="protein sequence ID" value="CAG5136450.1"/>
    <property type="molecule type" value="Genomic_DNA"/>
</dbReference>
<accession>A0A8S4A776</accession>
<dbReference type="GO" id="GO:0008270">
    <property type="term" value="F:zinc ion binding"/>
    <property type="evidence" value="ECO:0007669"/>
    <property type="project" value="UniProtKB-UniRule"/>
</dbReference>
<dbReference type="Gene3D" id="3.40.390.10">
    <property type="entry name" value="Collagenase (Catalytic Domain)"/>
    <property type="match status" value="1"/>
</dbReference>
<dbReference type="GO" id="GO:0006508">
    <property type="term" value="P:proteolysis"/>
    <property type="evidence" value="ECO:0007669"/>
    <property type="project" value="UniProtKB-KW"/>
</dbReference>
<feature type="binding site" evidence="6">
    <location>
        <position position="115"/>
    </location>
    <ligand>
        <name>Zn(2+)</name>
        <dbReference type="ChEBI" id="CHEBI:29105"/>
        <note>catalytic</note>
    </ligand>
</feature>
<comment type="caution">
    <text evidence="6">Lacks conserved residue(s) required for the propagation of feature annotation.</text>
</comment>
<feature type="binding site" evidence="6">
    <location>
        <position position="125"/>
    </location>
    <ligand>
        <name>Zn(2+)</name>
        <dbReference type="ChEBI" id="CHEBI:29105"/>
        <note>catalytic</note>
    </ligand>
</feature>
<dbReference type="InterPro" id="IPR034035">
    <property type="entry name" value="Astacin-like_dom"/>
</dbReference>
<dbReference type="PRINTS" id="PR00480">
    <property type="entry name" value="ASTACIN"/>
</dbReference>
<dbReference type="PROSITE" id="PS51864">
    <property type="entry name" value="ASTACIN"/>
    <property type="match status" value="1"/>
</dbReference>
<dbReference type="InterPro" id="IPR006026">
    <property type="entry name" value="Peptidase_Metallo"/>
</dbReference>
<keyword evidence="10" id="KW-1185">Reference proteome</keyword>
<gene>
    <name evidence="9" type="ORF">CUNI_LOCUS22008</name>
</gene>
<comment type="caution">
    <text evidence="9">The sequence shown here is derived from an EMBL/GenBank/DDBJ whole genome shotgun (WGS) entry which is preliminary data.</text>
</comment>
<reference evidence="9" key="1">
    <citation type="submission" date="2021-04" db="EMBL/GenBank/DDBJ databases">
        <authorList>
            <consortium name="Molecular Ecology Group"/>
        </authorList>
    </citation>
    <scope>NUCLEOTIDE SEQUENCE</scope>
</reference>
<protein>
    <recommendedName>
        <fullName evidence="7">Metalloendopeptidase</fullName>
        <ecNumber evidence="7">3.4.24.-</ecNumber>
    </recommendedName>
</protein>
<keyword evidence="5 6" id="KW-0482">Metalloprotease</keyword>
<evidence type="ECO:0000259" key="8">
    <source>
        <dbReference type="PROSITE" id="PS51864"/>
    </source>
</evidence>
<evidence type="ECO:0000313" key="10">
    <source>
        <dbReference type="Proteomes" id="UP000678393"/>
    </source>
</evidence>
<organism evidence="9 10">
    <name type="scientific">Candidula unifasciata</name>
    <dbReference type="NCBI Taxonomy" id="100452"/>
    <lineage>
        <taxon>Eukaryota</taxon>
        <taxon>Metazoa</taxon>
        <taxon>Spiralia</taxon>
        <taxon>Lophotrochozoa</taxon>
        <taxon>Mollusca</taxon>
        <taxon>Gastropoda</taxon>
        <taxon>Heterobranchia</taxon>
        <taxon>Euthyneura</taxon>
        <taxon>Panpulmonata</taxon>
        <taxon>Eupulmonata</taxon>
        <taxon>Stylommatophora</taxon>
        <taxon>Helicina</taxon>
        <taxon>Helicoidea</taxon>
        <taxon>Geomitridae</taxon>
        <taxon>Candidula</taxon>
    </lineage>
</organism>
<evidence type="ECO:0000256" key="3">
    <source>
        <dbReference type="ARBA" id="ARBA00022801"/>
    </source>
</evidence>
<feature type="non-terminal residue" evidence="9">
    <location>
        <position position="1"/>
    </location>
</feature>
<comment type="cofactor">
    <cofactor evidence="6 7">
        <name>Zn(2+)</name>
        <dbReference type="ChEBI" id="CHEBI:29105"/>
    </cofactor>
    <text evidence="6 7">Binds 1 zinc ion per subunit.</text>
</comment>
<feature type="disulfide bond" evidence="6">
    <location>
        <begin position="85"/>
        <end position="107"/>
    </location>
</feature>
<dbReference type="SMART" id="SM00235">
    <property type="entry name" value="ZnMc"/>
    <property type="match status" value="1"/>
</dbReference>
<sequence length="304" mass="35414">AMNNTSDPLDHPKLTRERRKAINDPSKLWTQKEIPFEIDYSQFTDEEIYVIFQAMDEWQQNTCLTFRPTREQDKNIVNFINGKGCKSNIGMTGGVQNISLGTDFPSCVTGQTVIHEIGHAVGFFHEHSRPDRDQFVTILTNNIKYGMEYNFFKSYLIDTYGLKYDYRSIMHYFGTAFGKNHQLTIETKDPQFQNIIGYNKHLSFYDVKLVNLMYKCSQRCNPSLKCPVEGFIGRDCKCWCPGKHFQYCDGSGHISFKDSEIPTPQLCQKLSMSCRSWEENGKCTEPTTYCPMYCRHCDRLLRQY</sequence>
<keyword evidence="3 6" id="KW-0378">Hydrolase</keyword>
<dbReference type="Pfam" id="PF01400">
    <property type="entry name" value="Astacin"/>
    <property type="match status" value="1"/>
</dbReference>
<dbReference type="PANTHER" id="PTHR10127">
    <property type="entry name" value="DISCOIDIN, CUB, EGF, LAMININ , AND ZINC METALLOPROTEASE DOMAIN CONTAINING"/>
    <property type="match status" value="1"/>
</dbReference>
<keyword evidence="6" id="KW-1015">Disulfide bond</keyword>
<evidence type="ECO:0000256" key="1">
    <source>
        <dbReference type="ARBA" id="ARBA00022670"/>
    </source>
</evidence>
<dbReference type="GO" id="GO:0004222">
    <property type="term" value="F:metalloendopeptidase activity"/>
    <property type="evidence" value="ECO:0007669"/>
    <property type="project" value="UniProtKB-UniRule"/>
</dbReference>
<evidence type="ECO:0000256" key="7">
    <source>
        <dbReference type="RuleBase" id="RU361183"/>
    </source>
</evidence>
<evidence type="ECO:0000256" key="2">
    <source>
        <dbReference type="ARBA" id="ARBA00022723"/>
    </source>
</evidence>
<evidence type="ECO:0000313" key="9">
    <source>
        <dbReference type="EMBL" id="CAG5136450.1"/>
    </source>
</evidence>
<dbReference type="Proteomes" id="UP000678393">
    <property type="component" value="Unassembled WGS sequence"/>
</dbReference>
<keyword evidence="2 6" id="KW-0479">Metal-binding</keyword>
<dbReference type="CDD" id="cd04280">
    <property type="entry name" value="ZnMc_astacin_like"/>
    <property type="match status" value="1"/>
</dbReference>
<dbReference type="InterPro" id="IPR001506">
    <property type="entry name" value="Peptidase_M12A"/>
</dbReference>
<keyword evidence="4 6" id="KW-0862">Zinc</keyword>
<dbReference type="AlphaFoldDB" id="A0A8S4A776"/>